<gene>
    <name evidence="7" type="ORF">AMELA_G00060780</name>
</gene>
<evidence type="ECO:0000313" key="8">
    <source>
        <dbReference type="Proteomes" id="UP000593565"/>
    </source>
</evidence>
<dbReference type="GO" id="GO:0005829">
    <property type="term" value="C:cytosol"/>
    <property type="evidence" value="ECO:0007669"/>
    <property type="project" value="UniProtKB-SubCell"/>
</dbReference>
<evidence type="ECO:0000256" key="1">
    <source>
        <dbReference type="ARBA" id="ARBA00004514"/>
    </source>
</evidence>
<dbReference type="SUPFAM" id="SSF52540">
    <property type="entry name" value="P-loop containing nucleoside triphosphate hydrolases"/>
    <property type="match status" value="1"/>
</dbReference>
<comment type="caution">
    <text evidence="7">The sequence shown here is derived from an EMBL/GenBank/DDBJ whole genome shotgun (WGS) entry which is preliminary data.</text>
</comment>
<organism evidence="7 8">
    <name type="scientific">Ameiurus melas</name>
    <name type="common">Black bullhead</name>
    <name type="synonym">Silurus melas</name>
    <dbReference type="NCBI Taxonomy" id="219545"/>
    <lineage>
        <taxon>Eukaryota</taxon>
        <taxon>Metazoa</taxon>
        <taxon>Chordata</taxon>
        <taxon>Craniata</taxon>
        <taxon>Vertebrata</taxon>
        <taxon>Euteleostomi</taxon>
        <taxon>Actinopterygii</taxon>
        <taxon>Neopterygii</taxon>
        <taxon>Teleostei</taxon>
        <taxon>Ostariophysi</taxon>
        <taxon>Siluriformes</taxon>
        <taxon>Ictaluridae</taxon>
        <taxon>Ameiurus</taxon>
    </lineage>
</organism>
<sequence length="198" mass="22990">MGSQTSRPADQQPLLDHTDEVPLIEKISIVVMGPHGVGKNTVGNAILKKKAFTFQDSFKNYYLKEENTTFDRHVSVIRVPGWQKCTNSIELMPLTSEETLLSSEALQANEVYRGVQFLKKNRKELIERIVAVKPIADELFQFIDPYKYEKILQAPSEYEQRRQLYDIMDKGGKKLQFEFYKCLLKHEKYLVEDLEESP</sequence>
<dbReference type="InterPro" id="IPR001315">
    <property type="entry name" value="CARD"/>
</dbReference>
<proteinExistence type="predicted"/>
<dbReference type="Pfam" id="PF00619">
    <property type="entry name" value="CARD"/>
    <property type="match status" value="1"/>
</dbReference>
<dbReference type="GO" id="GO:0006954">
    <property type="term" value="P:inflammatory response"/>
    <property type="evidence" value="ECO:0007669"/>
    <property type="project" value="UniProtKB-KW"/>
</dbReference>
<dbReference type="Proteomes" id="UP000593565">
    <property type="component" value="Unassembled WGS sequence"/>
</dbReference>
<evidence type="ECO:0000259" key="6">
    <source>
        <dbReference type="PROSITE" id="PS50209"/>
    </source>
</evidence>
<dbReference type="GO" id="GO:0042981">
    <property type="term" value="P:regulation of apoptotic process"/>
    <property type="evidence" value="ECO:0007669"/>
    <property type="project" value="InterPro"/>
</dbReference>
<dbReference type="InterPro" id="IPR051249">
    <property type="entry name" value="NLRP_Inflammasome"/>
</dbReference>
<keyword evidence="3" id="KW-0399">Innate immunity</keyword>
<dbReference type="Gene3D" id="3.40.50.300">
    <property type="entry name" value="P-loop containing nucleotide triphosphate hydrolases"/>
    <property type="match status" value="1"/>
</dbReference>
<comment type="subcellular location">
    <subcellularLocation>
        <location evidence="1">Cytoplasm</location>
        <location evidence="1">Cytosol</location>
    </subcellularLocation>
</comment>
<keyword evidence="5" id="KW-0395">Inflammatory response</keyword>
<dbReference type="GO" id="GO:0045087">
    <property type="term" value="P:innate immune response"/>
    <property type="evidence" value="ECO:0007669"/>
    <property type="project" value="UniProtKB-KW"/>
</dbReference>
<keyword evidence="8" id="KW-1185">Reference proteome</keyword>
<dbReference type="InterPro" id="IPR011029">
    <property type="entry name" value="DEATH-like_dom_sf"/>
</dbReference>
<dbReference type="EMBL" id="JAAGNN010000005">
    <property type="protein sequence ID" value="KAF4088968.1"/>
    <property type="molecule type" value="Genomic_DNA"/>
</dbReference>
<evidence type="ECO:0000256" key="4">
    <source>
        <dbReference type="ARBA" id="ARBA00022859"/>
    </source>
</evidence>
<dbReference type="InterPro" id="IPR027417">
    <property type="entry name" value="P-loop_NTPase"/>
</dbReference>
<dbReference type="SUPFAM" id="SSF47986">
    <property type="entry name" value="DEATH domain"/>
    <property type="match status" value="1"/>
</dbReference>
<evidence type="ECO:0000313" key="7">
    <source>
        <dbReference type="EMBL" id="KAF4088968.1"/>
    </source>
</evidence>
<evidence type="ECO:0000256" key="5">
    <source>
        <dbReference type="ARBA" id="ARBA00023198"/>
    </source>
</evidence>
<evidence type="ECO:0000256" key="3">
    <source>
        <dbReference type="ARBA" id="ARBA00022588"/>
    </source>
</evidence>
<dbReference type="PROSITE" id="PS50209">
    <property type="entry name" value="CARD"/>
    <property type="match status" value="1"/>
</dbReference>
<accession>A0A7J6B5F5</accession>
<protein>
    <recommendedName>
        <fullName evidence="6">CARD domain-containing protein</fullName>
    </recommendedName>
</protein>
<keyword evidence="4" id="KW-0391">Immunity</keyword>
<dbReference type="PANTHER" id="PTHR46985:SF2">
    <property type="entry name" value="APOPTOSIS-ASSOCIATED SPECK-LIKE PROTEIN CONTAINING A CARD"/>
    <property type="match status" value="1"/>
</dbReference>
<keyword evidence="2" id="KW-0963">Cytoplasm</keyword>
<evidence type="ECO:0000256" key="2">
    <source>
        <dbReference type="ARBA" id="ARBA00022490"/>
    </source>
</evidence>
<feature type="domain" description="CARD" evidence="6">
    <location>
        <begin position="116"/>
        <end position="198"/>
    </location>
</feature>
<dbReference type="PANTHER" id="PTHR46985">
    <property type="entry name" value="NACHT, LRR AND PYD DOMAINS-CONTAINING PROTEIN 1"/>
    <property type="match status" value="1"/>
</dbReference>
<name>A0A7J6B5F5_AMEME</name>
<dbReference type="AlphaFoldDB" id="A0A7J6B5F5"/>
<reference evidence="7 8" key="1">
    <citation type="submission" date="2020-02" db="EMBL/GenBank/DDBJ databases">
        <title>A chromosome-scale genome assembly of the black bullhead catfish (Ameiurus melas).</title>
        <authorList>
            <person name="Wen M."/>
            <person name="Zham M."/>
            <person name="Cabau C."/>
            <person name="Klopp C."/>
            <person name="Donnadieu C."/>
            <person name="Roques C."/>
            <person name="Bouchez O."/>
            <person name="Lampietro C."/>
            <person name="Jouanno E."/>
            <person name="Herpin A."/>
            <person name="Louis A."/>
            <person name="Berthelot C."/>
            <person name="Parey E."/>
            <person name="Roest-Crollius H."/>
            <person name="Braasch I."/>
            <person name="Postlethwait J."/>
            <person name="Robinson-Rechavi M."/>
            <person name="Echchiki A."/>
            <person name="Begum T."/>
            <person name="Montfort J."/>
            <person name="Schartl M."/>
            <person name="Bobe J."/>
            <person name="Guiguen Y."/>
        </authorList>
    </citation>
    <scope>NUCLEOTIDE SEQUENCE [LARGE SCALE GENOMIC DNA]</scope>
    <source>
        <strain evidence="7">M_S1</strain>
        <tissue evidence="7">Blood</tissue>
    </source>
</reference>
<dbReference type="Gene3D" id="1.10.533.10">
    <property type="entry name" value="Death Domain, Fas"/>
    <property type="match status" value="1"/>
</dbReference>